<evidence type="ECO:0000256" key="2">
    <source>
        <dbReference type="SAM" id="MobiDB-lite"/>
    </source>
</evidence>
<dbReference type="RefSeq" id="WP_089743807.1">
    <property type="nucleotide sequence ID" value="NZ_FNHD01000008.1"/>
</dbReference>
<feature type="region of interest" description="Disordered" evidence="2">
    <location>
        <begin position="1"/>
        <end position="20"/>
    </location>
</feature>
<reference evidence="5 7" key="2">
    <citation type="submission" date="2019-02" db="EMBL/GenBank/DDBJ databases">
        <authorList>
            <consortium name="Pathogen Informatics"/>
        </authorList>
    </citation>
    <scope>NUCLEOTIDE SEQUENCE [LARGE SCALE GENOMIC DNA]</scope>
    <source>
        <strain evidence="5 7">3012STDY6944375</strain>
    </source>
</reference>
<evidence type="ECO:0000313" key="6">
    <source>
        <dbReference type="Proteomes" id="UP000199242"/>
    </source>
</evidence>
<name>A0A1G9NSL4_9FLAO</name>
<accession>A0A4U8WCG8</accession>
<evidence type="ECO:0000256" key="1">
    <source>
        <dbReference type="ARBA" id="ARBA00023125"/>
    </source>
</evidence>
<dbReference type="Proteomes" id="UP000199242">
    <property type="component" value="Unassembled WGS sequence"/>
</dbReference>
<feature type="domain" description="HU" evidence="3">
    <location>
        <begin position="1"/>
        <end position="126"/>
    </location>
</feature>
<gene>
    <name evidence="5" type="ORF">NCTC12078_00542</name>
    <name evidence="4" type="ORF">SAMN05216273_10861</name>
</gene>
<dbReference type="InterPro" id="IPR010992">
    <property type="entry name" value="IHF-like_DNA-bd_dom_sf"/>
</dbReference>
<dbReference type="Gene3D" id="4.10.520.10">
    <property type="entry name" value="IHF-like DNA-binding proteins"/>
    <property type="match status" value="1"/>
</dbReference>
<keyword evidence="6" id="KW-1185">Reference proteome</keyword>
<dbReference type="OrthoDB" id="9809801at2"/>
<protein>
    <submittedName>
        <fullName evidence="4">DNA-binding protein, histone-like, putative</fullName>
    </submittedName>
    <submittedName>
        <fullName evidence="5">Putative DNA-binding protein</fullName>
    </submittedName>
</protein>
<dbReference type="EMBL" id="FNHD01000008">
    <property type="protein sequence ID" value="SDL89380.1"/>
    <property type="molecule type" value="Genomic_DNA"/>
</dbReference>
<dbReference type="AlphaFoldDB" id="A0A1G9NSL4"/>
<evidence type="ECO:0000313" key="5">
    <source>
        <dbReference type="EMBL" id="VFB02565.1"/>
    </source>
</evidence>
<evidence type="ECO:0000313" key="4">
    <source>
        <dbReference type="EMBL" id="SDL89380.1"/>
    </source>
</evidence>
<accession>A0A1G9NSL4</accession>
<reference evidence="4 6" key="1">
    <citation type="submission" date="2016-10" db="EMBL/GenBank/DDBJ databases">
        <authorList>
            <person name="Varghese N."/>
            <person name="Submissions S."/>
        </authorList>
    </citation>
    <scope>NUCLEOTIDE SEQUENCE [LARGE SCALE GENOMIC DNA]</scope>
    <source>
        <strain evidence="4 6">CGMCC 1.10941</strain>
    </source>
</reference>
<proteinExistence type="predicted"/>
<evidence type="ECO:0000313" key="7">
    <source>
        <dbReference type="Proteomes" id="UP000290013"/>
    </source>
</evidence>
<organism evidence="5 7">
    <name type="scientific">Chryseobacterium taihuense</name>
    <dbReference type="NCBI Taxonomy" id="1141221"/>
    <lineage>
        <taxon>Bacteria</taxon>
        <taxon>Pseudomonadati</taxon>
        <taxon>Bacteroidota</taxon>
        <taxon>Flavobacteriia</taxon>
        <taxon>Flavobacteriales</taxon>
        <taxon>Weeksellaceae</taxon>
        <taxon>Chryseobacterium group</taxon>
        <taxon>Chryseobacterium</taxon>
    </lineage>
</organism>
<sequence length="128" mass="13758">MPVQYSLSEKGNPSDQTAPKKFYANAKSSGEVTFRSLSKEIAGASTTVSDTDVLAVLNDLTKALAKHLSEGRIVRFGDFGSFSITLSSEGAETAEKFNSSMIKGAKIAFRPGVDLKEMLAVMKFEKAK</sequence>
<dbReference type="GO" id="GO:0003677">
    <property type="term" value="F:DNA binding"/>
    <property type="evidence" value="ECO:0007669"/>
    <property type="project" value="UniProtKB-KW"/>
</dbReference>
<dbReference type="SUPFAM" id="SSF47729">
    <property type="entry name" value="IHF-like DNA-binding proteins"/>
    <property type="match status" value="1"/>
</dbReference>
<dbReference type="KEGG" id="ctai:NCTC12078_00542"/>
<dbReference type="InterPro" id="IPR005902">
    <property type="entry name" value="HU_DNA-bd_put"/>
</dbReference>
<dbReference type="Pfam" id="PF18291">
    <property type="entry name" value="HU-HIG"/>
    <property type="match status" value="1"/>
</dbReference>
<feature type="compositionally biased region" description="Polar residues" evidence="2">
    <location>
        <begin position="1"/>
        <end position="17"/>
    </location>
</feature>
<dbReference type="Proteomes" id="UP000290013">
    <property type="component" value="Chromosome"/>
</dbReference>
<keyword evidence="1 5" id="KW-0238">DNA-binding</keyword>
<dbReference type="NCBIfam" id="TIGR01201">
    <property type="entry name" value="HU_rel"/>
    <property type="match status" value="1"/>
</dbReference>
<dbReference type="EMBL" id="LR215974">
    <property type="protein sequence ID" value="VFB02565.1"/>
    <property type="molecule type" value="Genomic_DNA"/>
</dbReference>
<dbReference type="STRING" id="1141221.SAMN05216273_10861"/>
<evidence type="ECO:0000259" key="3">
    <source>
        <dbReference type="Pfam" id="PF18291"/>
    </source>
</evidence>
<dbReference type="InterPro" id="IPR041607">
    <property type="entry name" value="HU-HIG"/>
</dbReference>